<evidence type="ECO:0000313" key="7">
    <source>
        <dbReference type="Proteomes" id="UP001501237"/>
    </source>
</evidence>
<accession>A0ABP6QA29</accession>
<keyword evidence="7" id="KW-1185">Reference proteome</keyword>
<gene>
    <name evidence="6" type="ORF">GCM10010468_23670</name>
</gene>
<protein>
    <submittedName>
        <fullName evidence="6">NAD(P)-dependent oxidoreductase</fullName>
    </submittedName>
</protein>
<dbReference type="CDD" id="cd08946">
    <property type="entry name" value="SDR_e"/>
    <property type="match status" value="1"/>
</dbReference>
<proteinExistence type="inferred from homology"/>
<dbReference type="Gene3D" id="3.40.50.720">
    <property type="entry name" value="NAD(P)-binding Rossmann-like Domain"/>
    <property type="match status" value="1"/>
</dbReference>
<dbReference type="RefSeq" id="WP_344826177.1">
    <property type="nucleotide sequence ID" value="NZ_BAAAUV010000005.1"/>
</dbReference>
<evidence type="ECO:0000259" key="5">
    <source>
        <dbReference type="Pfam" id="PF01370"/>
    </source>
</evidence>
<comment type="similarity">
    <text evidence="1">Belongs to the NAD(P)-dependent epimerase/dehydratase family.</text>
</comment>
<dbReference type="PANTHER" id="PTHR43103">
    <property type="entry name" value="NUCLEOSIDE-DIPHOSPHATE-SUGAR EPIMERASE"/>
    <property type="match status" value="1"/>
</dbReference>
<comment type="caution">
    <text evidence="6">The sequence shown here is derived from an EMBL/GenBank/DDBJ whole genome shotgun (WGS) entry which is preliminary data.</text>
</comment>
<dbReference type="PANTHER" id="PTHR43103:SF5">
    <property type="entry name" value="4-EPIMERASE, PUTATIVE (AFU_ORTHOLOGUE AFUA_7G00360)-RELATED"/>
    <property type="match status" value="1"/>
</dbReference>
<name>A0ABP6QA29_9ACTN</name>
<evidence type="ECO:0000256" key="2">
    <source>
        <dbReference type="ARBA" id="ARBA00023002"/>
    </source>
</evidence>
<evidence type="ECO:0000256" key="1">
    <source>
        <dbReference type="ARBA" id="ARBA00007637"/>
    </source>
</evidence>
<dbReference type="InterPro" id="IPR036291">
    <property type="entry name" value="NAD(P)-bd_dom_sf"/>
</dbReference>
<feature type="compositionally biased region" description="Polar residues" evidence="4">
    <location>
        <begin position="347"/>
        <end position="356"/>
    </location>
</feature>
<evidence type="ECO:0000256" key="3">
    <source>
        <dbReference type="ARBA" id="ARBA00023027"/>
    </source>
</evidence>
<feature type="domain" description="NAD-dependent epimerase/dehydratase" evidence="5">
    <location>
        <begin position="6"/>
        <end position="178"/>
    </location>
</feature>
<keyword evidence="3" id="KW-0520">NAD</keyword>
<keyword evidence="2" id="KW-0560">Oxidoreductase</keyword>
<reference evidence="7" key="1">
    <citation type="journal article" date="2019" name="Int. J. Syst. Evol. Microbiol.">
        <title>The Global Catalogue of Microorganisms (GCM) 10K type strain sequencing project: providing services to taxonomists for standard genome sequencing and annotation.</title>
        <authorList>
            <consortium name="The Broad Institute Genomics Platform"/>
            <consortium name="The Broad Institute Genome Sequencing Center for Infectious Disease"/>
            <person name="Wu L."/>
            <person name="Ma J."/>
        </authorList>
    </citation>
    <scope>NUCLEOTIDE SEQUENCE [LARGE SCALE GENOMIC DNA]</scope>
    <source>
        <strain evidence="7">JCM 9377</strain>
    </source>
</reference>
<dbReference type="InterPro" id="IPR001509">
    <property type="entry name" value="Epimerase_deHydtase"/>
</dbReference>
<feature type="region of interest" description="Disordered" evidence="4">
    <location>
        <begin position="128"/>
        <end position="147"/>
    </location>
</feature>
<dbReference type="Proteomes" id="UP001501237">
    <property type="component" value="Unassembled WGS sequence"/>
</dbReference>
<dbReference type="Pfam" id="PF01370">
    <property type="entry name" value="Epimerase"/>
    <property type="match status" value="1"/>
</dbReference>
<dbReference type="SUPFAM" id="SSF51735">
    <property type="entry name" value="NAD(P)-binding Rossmann-fold domains"/>
    <property type="match status" value="1"/>
</dbReference>
<feature type="region of interest" description="Disordered" evidence="4">
    <location>
        <begin position="328"/>
        <end position="356"/>
    </location>
</feature>
<evidence type="ECO:0000256" key="4">
    <source>
        <dbReference type="SAM" id="MobiDB-lite"/>
    </source>
</evidence>
<dbReference type="EMBL" id="BAAAUV010000005">
    <property type="protein sequence ID" value="GAA3207445.1"/>
    <property type="molecule type" value="Genomic_DNA"/>
</dbReference>
<organism evidence="6 7">
    <name type="scientific">Actinocorallia longicatena</name>
    <dbReference type="NCBI Taxonomy" id="111803"/>
    <lineage>
        <taxon>Bacteria</taxon>
        <taxon>Bacillati</taxon>
        <taxon>Actinomycetota</taxon>
        <taxon>Actinomycetes</taxon>
        <taxon>Streptosporangiales</taxon>
        <taxon>Thermomonosporaceae</taxon>
        <taxon>Actinocorallia</taxon>
    </lineage>
</organism>
<sequence>MTSDTILVTGAFGSVGAEVVRHLTGQGRRVTATDLDVPSNRRKAASFRRAGAEVRWADLTRDDEVHGLLARTEPMAIIHLAAVIPPFCYARPGLAHRVNVDATAALIQGARDLPSPPRFVQASSVAVHGPRNPHRHTGLLTPTTPLNPSDVYGEHKARVEERLMASGLDWAILRIGGVIVPEPHWHFDLDLVTFQGMLPVDGRIHTVDARDAARAFGTAATAGVPREVYLIGGDPTHRVRQGDLAPAIAAVMGLGGGLPPGRPGDPGRDQAWFATDWMDTTRAQEVLSFQRHPLPDTFREIETKVGWRRRPLSLIAPALRGYLRRRSAPYETDGPHADPWTEMSARWGSTATEPVR</sequence>
<evidence type="ECO:0000313" key="6">
    <source>
        <dbReference type="EMBL" id="GAA3207445.1"/>
    </source>
</evidence>